<dbReference type="InterPro" id="IPR004143">
    <property type="entry name" value="BPL_LPL_catalytic"/>
</dbReference>
<feature type="DNA-binding region" description="H-T-H motif" evidence="6">
    <location>
        <begin position="19"/>
        <end position="38"/>
    </location>
</feature>
<keyword evidence="2 6" id="KW-0547">Nucleotide-binding</keyword>
<dbReference type="InterPro" id="IPR045864">
    <property type="entry name" value="aa-tRNA-synth_II/BPL/LPL"/>
</dbReference>
<evidence type="ECO:0000256" key="4">
    <source>
        <dbReference type="ARBA" id="ARBA00023267"/>
    </source>
</evidence>
<evidence type="ECO:0000256" key="5">
    <source>
        <dbReference type="ARBA" id="ARBA00047846"/>
    </source>
</evidence>
<accession>A0A558CPI8</accession>
<comment type="function">
    <text evidence="6">Acts both as a biotin--[acetyl-CoA-carboxylase] ligase and a biotin-operon repressor. In the presence of ATP, BirA activates biotin to form the BirA-biotinyl-5'-adenylate (BirA-bio-5'-AMP or holoBirA) complex. HoloBirA can either transfer the biotinyl moiety to the biotin carboxyl carrier protein (BCCP) subunit of acetyl-CoA carboxylase, or bind to the biotin operator site and inhibit transcription of the operon.</text>
</comment>
<evidence type="ECO:0000256" key="3">
    <source>
        <dbReference type="ARBA" id="ARBA00022840"/>
    </source>
</evidence>
<keyword evidence="6" id="KW-0805">Transcription regulation</keyword>
<reference evidence="8 9" key="1">
    <citation type="submission" date="2019-07" db="EMBL/GenBank/DDBJ databases">
        <title>The pathways for chlorine oxyanion respiration interact through the shared metabolite chlorate.</title>
        <authorList>
            <person name="Barnum T.P."/>
            <person name="Cheng Y."/>
            <person name="Hill K.A."/>
            <person name="Lucas L.N."/>
            <person name="Carlson H.K."/>
            <person name="Coates J.D."/>
        </authorList>
    </citation>
    <scope>NUCLEOTIDE SEQUENCE [LARGE SCALE GENOMIC DNA]</scope>
    <source>
        <strain evidence="8">BK-3</strain>
    </source>
</reference>
<feature type="binding site" evidence="6">
    <location>
        <position position="188"/>
    </location>
    <ligand>
        <name>biotin</name>
        <dbReference type="ChEBI" id="CHEBI:57586"/>
    </ligand>
</feature>
<dbReference type="PROSITE" id="PS51733">
    <property type="entry name" value="BPL_LPL_CATALYTIC"/>
    <property type="match status" value="1"/>
</dbReference>
<evidence type="ECO:0000256" key="6">
    <source>
        <dbReference type="HAMAP-Rule" id="MF_00978"/>
    </source>
</evidence>
<name>A0A558CPI8_9GAMM</name>
<dbReference type="NCBIfam" id="TIGR00121">
    <property type="entry name" value="birA_ligase"/>
    <property type="match status" value="1"/>
</dbReference>
<dbReference type="SUPFAM" id="SSF55681">
    <property type="entry name" value="Class II aaRS and biotin synthetases"/>
    <property type="match status" value="1"/>
</dbReference>
<proteinExistence type="inferred from homology"/>
<protein>
    <recommendedName>
        <fullName evidence="6">Bifunctional ligase/repressor BirA</fullName>
    </recommendedName>
    <alternativeName>
        <fullName evidence="6">Biotin operon repressor</fullName>
    </alternativeName>
    <alternativeName>
        <fullName evidence="6">Biotin--[acetyl-CoA-carboxylase] ligase</fullName>
        <ecNumber evidence="6">6.3.4.15</ecNumber>
    </alternativeName>
    <alternativeName>
        <fullName evidence="6">Biotin--protein ligase</fullName>
    </alternativeName>
    <alternativeName>
        <fullName evidence="6">Biotin-[acetyl-CoA carboxylase] synthetase</fullName>
    </alternativeName>
</protein>
<dbReference type="InterPro" id="IPR004408">
    <property type="entry name" value="Biotin_CoA_COase_ligase"/>
</dbReference>
<dbReference type="AlphaFoldDB" id="A0A558CPI8"/>
<dbReference type="GO" id="GO:0003677">
    <property type="term" value="F:DNA binding"/>
    <property type="evidence" value="ECO:0007669"/>
    <property type="project" value="UniProtKB-UniRule"/>
</dbReference>
<dbReference type="GO" id="GO:0005737">
    <property type="term" value="C:cytoplasm"/>
    <property type="evidence" value="ECO:0007669"/>
    <property type="project" value="TreeGrafter"/>
</dbReference>
<sequence>MNSSRLILDLLADGKWHSGEELATQLSISRSAVWKQLSQLKERYGLTIHAVRGRGYRLPEPLELLDQQLITELLTPESRAKVSNIEILDSIASTNSYLMDRLSESLGSGHVCMAERQTEGRGRRGRQWVSPFGHNIYFSLLLRFSMAPAELSGISLVAGLAVVRTLEQLGVKGVGLKWPNDILHQGRKLAGLLLEVAGEQSGPSSVVIGIGLNVSLSSIEAENIEQPWVDLKSLAGGKSLSRNQIAAGLIGNLFDIMEQFESQGLTSLIDLWRSYDLYDGEAIQLQFGNRFIAGIHRGIDETGALLVESDEGIKAYHGGEVSLRLA</sequence>
<dbReference type="InterPro" id="IPR036388">
    <property type="entry name" value="WH-like_DNA-bd_sf"/>
</dbReference>
<dbReference type="InterPro" id="IPR003142">
    <property type="entry name" value="BPL_C"/>
</dbReference>
<keyword evidence="6" id="KW-0238">DNA-binding</keyword>
<dbReference type="NCBIfam" id="NF008847">
    <property type="entry name" value="PRK11886.1-2"/>
    <property type="match status" value="1"/>
</dbReference>
<comment type="catalytic activity">
    <reaction evidence="5 6">
        <text>biotin + L-lysyl-[protein] + ATP = N(6)-biotinyl-L-lysyl-[protein] + AMP + diphosphate + H(+)</text>
        <dbReference type="Rhea" id="RHEA:11756"/>
        <dbReference type="Rhea" id="RHEA-COMP:9752"/>
        <dbReference type="Rhea" id="RHEA-COMP:10505"/>
        <dbReference type="ChEBI" id="CHEBI:15378"/>
        <dbReference type="ChEBI" id="CHEBI:29969"/>
        <dbReference type="ChEBI" id="CHEBI:30616"/>
        <dbReference type="ChEBI" id="CHEBI:33019"/>
        <dbReference type="ChEBI" id="CHEBI:57586"/>
        <dbReference type="ChEBI" id="CHEBI:83144"/>
        <dbReference type="ChEBI" id="CHEBI:456215"/>
        <dbReference type="EC" id="6.3.4.15"/>
    </reaction>
</comment>
<evidence type="ECO:0000313" key="9">
    <source>
        <dbReference type="Proteomes" id="UP000317355"/>
    </source>
</evidence>
<feature type="domain" description="BPL/LPL catalytic" evidence="7">
    <location>
        <begin position="77"/>
        <end position="261"/>
    </location>
</feature>
<dbReference type="InterPro" id="IPR013196">
    <property type="entry name" value="HTH_11"/>
</dbReference>
<keyword evidence="3 6" id="KW-0067">ATP-binding</keyword>
<dbReference type="GO" id="GO:0004077">
    <property type="term" value="F:biotin--[biotin carboxyl-carrier protein] ligase activity"/>
    <property type="evidence" value="ECO:0007669"/>
    <property type="project" value="UniProtKB-UniRule"/>
</dbReference>
<dbReference type="SUPFAM" id="SSF50037">
    <property type="entry name" value="C-terminal domain of transcriptional repressors"/>
    <property type="match status" value="1"/>
</dbReference>
<dbReference type="GO" id="GO:0006355">
    <property type="term" value="P:regulation of DNA-templated transcription"/>
    <property type="evidence" value="ECO:0007669"/>
    <property type="project" value="UniProtKB-UniRule"/>
</dbReference>
<dbReference type="GO" id="GO:0005524">
    <property type="term" value="F:ATP binding"/>
    <property type="evidence" value="ECO:0007669"/>
    <property type="project" value="UniProtKB-UniRule"/>
</dbReference>
<organism evidence="8 9">
    <name type="scientific">Sedimenticola thiotaurini</name>
    <dbReference type="NCBI Taxonomy" id="1543721"/>
    <lineage>
        <taxon>Bacteria</taxon>
        <taxon>Pseudomonadati</taxon>
        <taxon>Pseudomonadota</taxon>
        <taxon>Gammaproteobacteria</taxon>
        <taxon>Chromatiales</taxon>
        <taxon>Sedimenticolaceae</taxon>
        <taxon>Sedimenticola</taxon>
    </lineage>
</organism>
<dbReference type="Gene3D" id="3.30.930.10">
    <property type="entry name" value="Bira Bifunctional Protein, Domain 2"/>
    <property type="match status" value="1"/>
</dbReference>
<dbReference type="InterPro" id="IPR008988">
    <property type="entry name" value="Transcriptional_repressor_C"/>
</dbReference>
<gene>
    <name evidence="6 8" type="primary">birA</name>
    <name evidence="8" type="ORF">FHK82_16365</name>
</gene>
<dbReference type="CDD" id="cd16442">
    <property type="entry name" value="BPL"/>
    <property type="match status" value="1"/>
</dbReference>
<dbReference type="PANTHER" id="PTHR12835">
    <property type="entry name" value="BIOTIN PROTEIN LIGASE"/>
    <property type="match status" value="1"/>
</dbReference>
<dbReference type="InterPro" id="IPR011991">
    <property type="entry name" value="ArsR-like_HTH"/>
</dbReference>
<dbReference type="Pfam" id="PF03099">
    <property type="entry name" value="BPL_LplA_LipB"/>
    <property type="match status" value="1"/>
</dbReference>
<evidence type="ECO:0000256" key="2">
    <source>
        <dbReference type="ARBA" id="ARBA00022741"/>
    </source>
</evidence>
<dbReference type="Proteomes" id="UP000317355">
    <property type="component" value="Unassembled WGS sequence"/>
</dbReference>
<dbReference type="InterPro" id="IPR036390">
    <property type="entry name" value="WH_DNA-bd_sf"/>
</dbReference>
<dbReference type="Pfam" id="PF08279">
    <property type="entry name" value="HTH_11"/>
    <property type="match status" value="1"/>
</dbReference>
<dbReference type="HAMAP" id="MF_00978">
    <property type="entry name" value="Bifunct_BirA"/>
    <property type="match status" value="1"/>
</dbReference>
<dbReference type="EMBL" id="VMRY01000104">
    <property type="protein sequence ID" value="TVT50582.1"/>
    <property type="molecule type" value="Genomic_DNA"/>
</dbReference>
<feature type="binding site" evidence="6">
    <location>
        <begin position="93"/>
        <end position="95"/>
    </location>
    <ligand>
        <name>biotin</name>
        <dbReference type="ChEBI" id="CHEBI:57586"/>
    </ligand>
</feature>
<dbReference type="Gene3D" id="2.30.30.100">
    <property type="match status" value="1"/>
</dbReference>
<feature type="binding site" evidence="6">
    <location>
        <begin position="121"/>
        <end position="123"/>
    </location>
    <ligand>
        <name>biotin</name>
        <dbReference type="ChEBI" id="CHEBI:57586"/>
    </ligand>
</feature>
<dbReference type="SUPFAM" id="SSF46785">
    <property type="entry name" value="Winged helix' DNA-binding domain"/>
    <property type="match status" value="1"/>
</dbReference>
<dbReference type="PANTHER" id="PTHR12835:SF5">
    <property type="entry name" value="BIOTIN--PROTEIN LIGASE"/>
    <property type="match status" value="1"/>
</dbReference>
<comment type="similarity">
    <text evidence="6">Belongs to the biotin--protein ligase family.</text>
</comment>
<keyword evidence="4 6" id="KW-0092">Biotin</keyword>
<comment type="caution">
    <text evidence="8">The sequence shown here is derived from an EMBL/GenBank/DDBJ whole genome shotgun (WGS) entry which is preliminary data.</text>
</comment>
<feature type="binding site" evidence="6">
    <location>
        <position position="117"/>
    </location>
    <ligand>
        <name>biotin</name>
        <dbReference type="ChEBI" id="CHEBI:57586"/>
    </ligand>
</feature>
<keyword evidence="1 6" id="KW-0436">Ligase</keyword>
<keyword evidence="6" id="KW-0804">Transcription</keyword>
<keyword evidence="6" id="KW-0678">Repressor</keyword>
<evidence type="ECO:0000256" key="1">
    <source>
        <dbReference type="ARBA" id="ARBA00022598"/>
    </source>
</evidence>
<dbReference type="EC" id="6.3.4.15" evidence="6"/>
<dbReference type="Pfam" id="PF02237">
    <property type="entry name" value="BPL_C"/>
    <property type="match status" value="1"/>
</dbReference>
<evidence type="ECO:0000313" key="8">
    <source>
        <dbReference type="EMBL" id="TVT50582.1"/>
    </source>
</evidence>
<dbReference type="InterPro" id="IPR030855">
    <property type="entry name" value="Bifunct_BirA"/>
</dbReference>
<evidence type="ECO:0000259" key="7">
    <source>
        <dbReference type="PROSITE" id="PS51733"/>
    </source>
</evidence>
<dbReference type="Gene3D" id="1.10.10.10">
    <property type="entry name" value="Winged helix-like DNA-binding domain superfamily/Winged helix DNA-binding domain"/>
    <property type="match status" value="1"/>
</dbReference>
<dbReference type="CDD" id="cd00090">
    <property type="entry name" value="HTH_ARSR"/>
    <property type="match status" value="1"/>
</dbReference>